<keyword evidence="1" id="KW-1133">Transmembrane helix</keyword>
<reference evidence="2 3" key="1">
    <citation type="submission" date="2023-07" db="EMBL/GenBank/DDBJ databases">
        <title>Sequencing the genomes of 1000 actinobacteria strains.</title>
        <authorList>
            <person name="Klenk H.-P."/>
        </authorList>
    </citation>
    <scope>NUCLEOTIDE SEQUENCE [LARGE SCALE GENOMIC DNA]</scope>
    <source>
        <strain evidence="2 3">DSM 44388</strain>
    </source>
</reference>
<sequence length="487" mass="49651">MSRAAGRMSWRTGLWLAGKGGRADGTRIALTATGAALGTLSLLAAVTVAATGEGDGPYTSDLLNQTGLHPGIVIAFLLLCIPILAFVGQCSRIGAPARDRRLAAVRMQGGTPSDVVRIAAAETGLAAIAGAAAGTAAYFALRVVLGGPVLATYTLQRVSDGTSIENEYTGPALRFPTDVLPGVPVFAVVVIAIPLLATLFAVVALRRTTFSPFGVVRREQHRPSRFGALALFVGGTVALSGFSAVVDLAGVRAPEAMALLFVLLLLVTGVGLLMSTTALSAAIGQLLVRYGERPSLLIAGRRLLAAPGQSARAHAALLLVVLLWAFTQGYGANLLAMVERDEVVYSTDSSFYRGALALVHLGFGVGAVITAASLLVGSVEGVLTRRRLLAGLAAVGVPGSVLARATVVETLAPLVPAVLAATAAGICAARGALGTTVGEIGMTVDVRVPWAGLAVVSLGTLSVVLIMVLGSLPLLHRSADPAELRAE</sequence>
<evidence type="ECO:0008006" key="4">
    <source>
        <dbReference type="Google" id="ProtNLM"/>
    </source>
</evidence>
<comment type="caution">
    <text evidence="2">The sequence shown here is derived from an EMBL/GenBank/DDBJ whole genome shotgun (WGS) entry which is preliminary data.</text>
</comment>
<keyword evidence="3" id="KW-1185">Reference proteome</keyword>
<feature type="transmembrane region" description="Helical" evidence="1">
    <location>
        <begin position="28"/>
        <end position="52"/>
    </location>
</feature>
<feature type="transmembrane region" description="Helical" evidence="1">
    <location>
        <begin position="183"/>
        <end position="205"/>
    </location>
</feature>
<feature type="transmembrane region" description="Helical" evidence="1">
    <location>
        <begin position="388"/>
        <end position="407"/>
    </location>
</feature>
<organism evidence="2 3">
    <name type="scientific">Kineosporia succinea</name>
    <dbReference type="NCBI Taxonomy" id="84632"/>
    <lineage>
        <taxon>Bacteria</taxon>
        <taxon>Bacillati</taxon>
        <taxon>Actinomycetota</taxon>
        <taxon>Actinomycetes</taxon>
        <taxon>Kineosporiales</taxon>
        <taxon>Kineosporiaceae</taxon>
        <taxon>Kineosporia</taxon>
    </lineage>
</organism>
<name>A0ABT9PAI7_9ACTN</name>
<feature type="transmembrane region" description="Helical" evidence="1">
    <location>
        <begin position="115"/>
        <end position="141"/>
    </location>
</feature>
<feature type="transmembrane region" description="Helical" evidence="1">
    <location>
        <begin position="351"/>
        <end position="376"/>
    </location>
</feature>
<dbReference type="Proteomes" id="UP001235712">
    <property type="component" value="Unassembled WGS sequence"/>
</dbReference>
<feature type="transmembrane region" description="Helical" evidence="1">
    <location>
        <begin position="450"/>
        <end position="475"/>
    </location>
</feature>
<feature type="transmembrane region" description="Helical" evidence="1">
    <location>
        <begin position="258"/>
        <end position="290"/>
    </location>
</feature>
<keyword evidence="1" id="KW-0812">Transmembrane</keyword>
<feature type="transmembrane region" description="Helical" evidence="1">
    <location>
        <begin position="311"/>
        <end position="331"/>
    </location>
</feature>
<evidence type="ECO:0000313" key="3">
    <source>
        <dbReference type="Proteomes" id="UP001235712"/>
    </source>
</evidence>
<dbReference type="RefSeq" id="WP_307247764.1">
    <property type="nucleotide sequence ID" value="NZ_JAUSQZ010000001.1"/>
</dbReference>
<keyword evidence="1" id="KW-0472">Membrane</keyword>
<feature type="transmembrane region" description="Helical" evidence="1">
    <location>
        <begin position="226"/>
        <end position="246"/>
    </location>
</feature>
<feature type="transmembrane region" description="Helical" evidence="1">
    <location>
        <begin position="72"/>
        <end position="94"/>
    </location>
</feature>
<proteinExistence type="predicted"/>
<dbReference type="EMBL" id="JAUSQZ010000001">
    <property type="protein sequence ID" value="MDP9829517.1"/>
    <property type="molecule type" value="Genomic_DNA"/>
</dbReference>
<protein>
    <recommendedName>
        <fullName evidence="4">FtsX-like permease family protein</fullName>
    </recommendedName>
</protein>
<accession>A0ABT9PAI7</accession>
<evidence type="ECO:0000256" key="1">
    <source>
        <dbReference type="SAM" id="Phobius"/>
    </source>
</evidence>
<gene>
    <name evidence="2" type="ORF">J2S57_005266</name>
</gene>
<evidence type="ECO:0000313" key="2">
    <source>
        <dbReference type="EMBL" id="MDP9829517.1"/>
    </source>
</evidence>